<dbReference type="InterPro" id="IPR040871">
    <property type="entry name" value="HopA1"/>
</dbReference>
<proteinExistence type="predicted"/>
<gene>
    <name evidence="1" type="ORF">FAZ97_27005</name>
</gene>
<organism evidence="1 2">
    <name type="scientific">Paraburkholderia acidiphila</name>
    <dbReference type="NCBI Taxonomy" id="2571747"/>
    <lineage>
        <taxon>Bacteria</taxon>
        <taxon>Pseudomonadati</taxon>
        <taxon>Pseudomonadota</taxon>
        <taxon>Betaproteobacteria</taxon>
        <taxon>Burkholderiales</taxon>
        <taxon>Burkholderiaceae</taxon>
        <taxon>Paraburkholderia</taxon>
    </lineage>
</organism>
<protein>
    <submittedName>
        <fullName evidence="1">Uncharacterized protein</fullName>
    </submittedName>
</protein>
<reference evidence="1 2" key="1">
    <citation type="submission" date="2019-12" db="EMBL/GenBank/DDBJ databases">
        <title>Paraburkholderia acidiphila 7Q-K02 sp. nov and Paraburkholderia acidisoli DHF22 sp. nov., two strains isolated from forest soil.</title>
        <authorList>
            <person name="Gao Z."/>
            <person name="Qiu L."/>
        </authorList>
    </citation>
    <scope>NUCLEOTIDE SEQUENCE [LARGE SCALE GENOMIC DNA]</scope>
    <source>
        <strain evidence="1 2">7Q-K02</strain>
    </source>
</reference>
<sequence>MSASNSDQQHDRDLTMLVSMVEFTSSGAFTIAGRNFDIAPDGMPPGSGTRLQPVVAALRDAIYQQAFTRRFDGSFAAQSPLVPDQRFIAALSSANAGRERWDTGWRIVETLTSGQLAAQKDGITKLLWPGEFISADGAAPVRAGSLVTVYCPRESWAIQPSFYFAFGESIADHPDDVCLSRFYWNTTAHAAPRLIAEATAALNRFQVPFRLKCMAMPAGYERLDAAVLYVPRRMTCSVAHMLVDVHERCLPGLDAGVPLFTRQLAHGLSFAEDPGNGESFGINRSRLVAEAVWQAHEQGLTREGERLDEIHRRFRAEGLDYARAHLGADTHEDYAFPSFSR</sequence>
<dbReference type="OrthoDB" id="939976at2"/>
<name>A0A7Z2GBT0_9BURK</name>
<dbReference type="RefSeq" id="WP_158761639.1">
    <property type="nucleotide sequence ID" value="NZ_CP046911.1"/>
</dbReference>
<keyword evidence="2" id="KW-1185">Reference proteome</keyword>
<evidence type="ECO:0000313" key="1">
    <source>
        <dbReference type="EMBL" id="QGZ58630.1"/>
    </source>
</evidence>
<evidence type="ECO:0000313" key="2">
    <source>
        <dbReference type="Proteomes" id="UP000434209"/>
    </source>
</evidence>
<dbReference type="AlphaFoldDB" id="A0A7Z2GBT0"/>
<dbReference type="Proteomes" id="UP000434209">
    <property type="component" value="Chromosome 3"/>
</dbReference>
<dbReference type="Pfam" id="PF17914">
    <property type="entry name" value="HopA1"/>
    <property type="match status" value="1"/>
</dbReference>
<dbReference type="KEGG" id="pacp:FAZ97_27005"/>
<dbReference type="EMBL" id="CP046911">
    <property type="protein sequence ID" value="QGZ58630.1"/>
    <property type="molecule type" value="Genomic_DNA"/>
</dbReference>
<accession>A0A7Z2GBT0</accession>